<comment type="similarity">
    <text evidence="1">Belongs to the ComF/GntX family.</text>
</comment>
<dbReference type="CDD" id="cd06223">
    <property type="entry name" value="PRTases_typeI"/>
    <property type="match status" value="1"/>
</dbReference>
<dbReference type="Gene3D" id="3.40.50.2020">
    <property type="match status" value="1"/>
</dbReference>
<dbReference type="Proteomes" id="UP001519288">
    <property type="component" value="Unassembled WGS sequence"/>
</dbReference>
<sequence length="181" mass="20567">MREWLAQYKYRGREAFTPIFQRMMGQAYKRMASELSGPPHAVSPWHIDAVTYVPLSPSRLRERGFNQAELLAIGAAAAAKAPLIDILERTRDTQKQSSKTRRERLSDMKSAFQLQPHAADVFQQILSRRRTLSKKNEIKILLIDDVYTTGSTLNYCSLALLQACTDLGISAQMYSLTWARS</sequence>
<dbReference type="InterPro" id="IPR000836">
    <property type="entry name" value="PRTase_dom"/>
</dbReference>
<keyword evidence="3" id="KW-1185">Reference proteome</keyword>
<comment type="caution">
    <text evidence="2">The sequence shown here is derived from an EMBL/GenBank/DDBJ whole genome shotgun (WGS) entry which is preliminary data.</text>
</comment>
<name>A0ABS4JJB8_9BACL</name>
<gene>
    <name evidence="2" type="ORF">J2Z69_002839</name>
</gene>
<dbReference type="RefSeq" id="WP_245339305.1">
    <property type="nucleotide sequence ID" value="NZ_JAGGLD010000005.1"/>
</dbReference>
<reference evidence="2 3" key="1">
    <citation type="submission" date="2021-03" db="EMBL/GenBank/DDBJ databases">
        <title>Genomic Encyclopedia of Type Strains, Phase IV (KMG-IV): sequencing the most valuable type-strain genomes for metagenomic binning, comparative biology and taxonomic classification.</title>
        <authorList>
            <person name="Goeker M."/>
        </authorList>
    </citation>
    <scope>NUCLEOTIDE SEQUENCE [LARGE SCALE GENOMIC DNA]</scope>
    <source>
        <strain evidence="2 3">DSM 26806</strain>
    </source>
</reference>
<organism evidence="2 3">
    <name type="scientific">Paenibacillus shirakamiensis</name>
    <dbReference type="NCBI Taxonomy" id="1265935"/>
    <lineage>
        <taxon>Bacteria</taxon>
        <taxon>Bacillati</taxon>
        <taxon>Bacillota</taxon>
        <taxon>Bacilli</taxon>
        <taxon>Bacillales</taxon>
        <taxon>Paenibacillaceae</taxon>
        <taxon>Paenibacillus</taxon>
    </lineage>
</organism>
<proteinExistence type="inferred from homology"/>
<dbReference type="InterPro" id="IPR029057">
    <property type="entry name" value="PRTase-like"/>
</dbReference>
<dbReference type="PANTHER" id="PTHR47505:SF1">
    <property type="entry name" value="DNA UTILIZATION PROTEIN YHGH"/>
    <property type="match status" value="1"/>
</dbReference>
<evidence type="ECO:0000313" key="2">
    <source>
        <dbReference type="EMBL" id="MBP2001783.1"/>
    </source>
</evidence>
<accession>A0ABS4JJB8</accession>
<evidence type="ECO:0000256" key="1">
    <source>
        <dbReference type="ARBA" id="ARBA00008007"/>
    </source>
</evidence>
<dbReference type="SUPFAM" id="SSF53271">
    <property type="entry name" value="PRTase-like"/>
    <property type="match status" value="1"/>
</dbReference>
<dbReference type="EMBL" id="JAGGLD010000005">
    <property type="protein sequence ID" value="MBP2001783.1"/>
    <property type="molecule type" value="Genomic_DNA"/>
</dbReference>
<evidence type="ECO:0000313" key="3">
    <source>
        <dbReference type="Proteomes" id="UP001519288"/>
    </source>
</evidence>
<protein>
    <submittedName>
        <fullName evidence="2">Competence protein ComFC</fullName>
    </submittedName>
</protein>
<dbReference type="PANTHER" id="PTHR47505">
    <property type="entry name" value="DNA UTILIZATION PROTEIN YHGH"/>
    <property type="match status" value="1"/>
</dbReference>
<dbReference type="InterPro" id="IPR051910">
    <property type="entry name" value="ComF/GntX_DNA_util-trans"/>
</dbReference>